<keyword evidence="2" id="KW-1185">Reference proteome</keyword>
<name>A0ABN0RCA4_9LIST</name>
<dbReference type="Proteomes" id="UP000019249">
    <property type="component" value="Unassembled WGS sequence"/>
</dbReference>
<accession>A0ABN0RCA4</accession>
<reference evidence="1 2" key="1">
    <citation type="journal article" date="2014" name="Int. J. Syst. Evol. Microbiol.">
        <title>Listeria floridensis sp. nov., Listeria aquatica sp. nov., Listeria cornellensis sp. nov., Listeria riparia sp. nov. and Listeria grandensis sp. nov., from agricultural and natural environments.</title>
        <authorList>
            <person name="den Bakker H.C."/>
            <person name="Warchocki S."/>
            <person name="Wright E.M."/>
            <person name="Allred A.F."/>
            <person name="Ahlstrom C."/>
            <person name="Manuel C.S."/>
            <person name="Stasiewicz M.J."/>
            <person name="Burrell A."/>
            <person name="Roof S."/>
            <person name="Strawn L."/>
            <person name="Fortes E.D."/>
            <person name="Nightingale K.K."/>
            <person name="Kephart D."/>
            <person name="Wiedmann M."/>
        </authorList>
    </citation>
    <scope>NUCLEOTIDE SEQUENCE [LARGE SCALE GENOMIC DNA]</scope>
    <source>
        <strain evidence="1 2">FSL S10-1187</strain>
    </source>
</reference>
<evidence type="ECO:0000313" key="2">
    <source>
        <dbReference type="Proteomes" id="UP000019249"/>
    </source>
</evidence>
<organism evidence="1 2">
    <name type="scientific">Listeria floridensis FSL S10-1187</name>
    <dbReference type="NCBI Taxonomy" id="1265817"/>
    <lineage>
        <taxon>Bacteria</taxon>
        <taxon>Bacillati</taxon>
        <taxon>Bacillota</taxon>
        <taxon>Bacilli</taxon>
        <taxon>Bacillales</taxon>
        <taxon>Listeriaceae</taxon>
        <taxon>Listeria</taxon>
    </lineage>
</organism>
<comment type="caution">
    <text evidence="1">The sequence shown here is derived from an EMBL/GenBank/DDBJ whole genome shotgun (WGS) entry which is preliminary data.</text>
</comment>
<gene>
    <name evidence="1" type="ORF">MFLO_13810</name>
</gene>
<protein>
    <submittedName>
        <fullName evidence="1">Uncharacterized protein</fullName>
    </submittedName>
</protein>
<sequence>MERRDEVAKKWWGNHGLKKFQQKCDLVHDTKNIQLLKEISDIGIKRRHNLVYKPALKGFV</sequence>
<dbReference type="RefSeq" id="WP_036098261.1">
    <property type="nucleotide sequence ID" value="NZ_AODF01000034.1"/>
</dbReference>
<evidence type="ECO:0000313" key="1">
    <source>
        <dbReference type="EMBL" id="EUJ26952.1"/>
    </source>
</evidence>
<dbReference type="EMBL" id="AODF01000034">
    <property type="protein sequence ID" value="EUJ26952.1"/>
    <property type="molecule type" value="Genomic_DNA"/>
</dbReference>
<proteinExistence type="predicted"/>